<reference evidence="1 2" key="1">
    <citation type="submission" date="2018-09" db="EMBL/GenBank/DDBJ databases">
        <title>Complete genome sequence of Euzebya sp. DY32-46 isolated from seawater of Pacific Ocean.</title>
        <authorList>
            <person name="Xu L."/>
            <person name="Wu Y.-H."/>
            <person name="Xu X.-W."/>
        </authorList>
    </citation>
    <scope>NUCLEOTIDE SEQUENCE [LARGE SCALE GENOMIC DNA]</scope>
    <source>
        <strain evidence="1 2">DY32-46</strain>
        <plasmid evidence="2">pedy32-46i</plasmid>
    </source>
</reference>
<keyword evidence="2" id="KW-1185">Reference proteome</keyword>
<sequence>MASTTIRGMNNATTERPLRMTPPEVAEVIGVVAEARSVGLAVPATARLLEGSFTIADLAEAHLELEDVRRRRLPGKAGPAVYGRARVAALRAQLVLCPDTAPPPEAGMGHP</sequence>
<geneLocation type="plasmid" evidence="2">
    <name>pedy32-46i</name>
</geneLocation>
<name>A0A346Y6B4_9ACTN</name>
<gene>
    <name evidence="1" type="ORF">DVS28_b0241</name>
</gene>
<protein>
    <submittedName>
        <fullName evidence="1">Uncharacterized protein</fullName>
    </submittedName>
</protein>
<keyword evidence="1" id="KW-0614">Plasmid</keyword>
<dbReference type="Proteomes" id="UP000264006">
    <property type="component" value="Plasmid pEDY32-46I"/>
</dbReference>
<dbReference type="EMBL" id="CP031166">
    <property type="protein sequence ID" value="AXV10011.1"/>
    <property type="molecule type" value="Genomic_DNA"/>
</dbReference>
<organism evidence="1 2">
    <name type="scientific">Euzebya pacifica</name>
    <dbReference type="NCBI Taxonomy" id="1608957"/>
    <lineage>
        <taxon>Bacteria</taxon>
        <taxon>Bacillati</taxon>
        <taxon>Actinomycetota</taxon>
        <taxon>Nitriliruptoria</taxon>
        <taxon>Euzebyales</taxon>
    </lineage>
</organism>
<evidence type="ECO:0000313" key="1">
    <source>
        <dbReference type="EMBL" id="AXV10011.1"/>
    </source>
</evidence>
<evidence type="ECO:0000313" key="2">
    <source>
        <dbReference type="Proteomes" id="UP000264006"/>
    </source>
</evidence>
<proteinExistence type="predicted"/>
<accession>A0A346Y6B4</accession>
<dbReference type="AlphaFoldDB" id="A0A346Y6B4"/>
<dbReference type="KEGG" id="euz:DVS28_b0241"/>